<keyword evidence="7" id="KW-0812">Transmembrane</keyword>
<dbReference type="PANTHER" id="PTHR24100">
    <property type="entry name" value="BUTYROPHILIN"/>
    <property type="match status" value="1"/>
</dbReference>
<dbReference type="EMBL" id="JADDUC020000039">
    <property type="protein sequence ID" value="KAI1229613.1"/>
    <property type="molecule type" value="Genomic_DNA"/>
</dbReference>
<dbReference type="InterPro" id="IPR013106">
    <property type="entry name" value="Ig_V-set"/>
</dbReference>
<feature type="transmembrane region" description="Helical" evidence="7">
    <location>
        <begin position="222"/>
        <end position="245"/>
    </location>
</feature>
<dbReference type="FunFam" id="2.60.40.10:FF:000142">
    <property type="entry name" value="V-set domain-containing T-cell activation inhibitor 1"/>
    <property type="match status" value="1"/>
</dbReference>
<dbReference type="InterPro" id="IPR003599">
    <property type="entry name" value="Ig_sub"/>
</dbReference>
<dbReference type="InterPro" id="IPR013783">
    <property type="entry name" value="Ig-like_fold"/>
</dbReference>
<dbReference type="OrthoDB" id="8901134at2759"/>
<keyword evidence="7" id="KW-1133">Transmembrane helix</keyword>
<keyword evidence="2" id="KW-0732">Signal</keyword>
<keyword evidence="3 7" id="KW-0472">Membrane</keyword>
<dbReference type="EMBL" id="JADDUC010000477">
    <property type="protein sequence ID" value="KAG0113291.1"/>
    <property type="molecule type" value="Genomic_DNA"/>
</dbReference>
<dbReference type="InterPro" id="IPR050504">
    <property type="entry name" value="IgSF_BTN/MOG"/>
</dbReference>
<dbReference type="SUPFAM" id="SSF48726">
    <property type="entry name" value="Immunoglobulin"/>
    <property type="match status" value="2"/>
</dbReference>
<dbReference type="SMART" id="SM00409">
    <property type="entry name" value="IG"/>
    <property type="match status" value="1"/>
</dbReference>
<dbReference type="GO" id="GO:0001817">
    <property type="term" value="P:regulation of cytokine production"/>
    <property type="evidence" value="ECO:0007669"/>
    <property type="project" value="TreeGrafter"/>
</dbReference>
<evidence type="ECO:0000259" key="8">
    <source>
        <dbReference type="PROSITE" id="PS50835"/>
    </source>
</evidence>
<comment type="caution">
    <text evidence="9">The sequence shown here is derived from an EMBL/GenBank/DDBJ whole genome shotgun (WGS) entry which is preliminary data.</text>
</comment>
<evidence type="ECO:0000256" key="4">
    <source>
        <dbReference type="ARBA" id="ARBA00023157"/>
    </source>
</evidence>
<evidence type="ECO:0000313" key="11">
    <source>
        <dbReference type="Proteomes" id="UP000618051"/>
    </source>
</evidence>
<dbReference type="PROSITE" id="PS50835">
    <property type="entry name" value="IG_LIKE"/>
    <property type="match status" value="1"/>
</dbReference>
<keyword evidence="4" id="KW-1015">Disulfide bond</keyword>
<evidence type="ECO:0000256" key="6">
    <source>
        <dbReference type="ARBA" id="ARBA00023319"/>
    </source>
</evidence>
<evidence type="ECO:0000256" key="2">
    <source>
        <dbReference type="ARBA" id="ARBA00022729"/>
    </source>
</evidence>
<gene>
    <name evidence="10" type="ORF">IHE44_0011016</name>
    <name evidence="9" type="ORF">IHE44_010888</name>
</gene>
<evidence type="ECO:0000256" key="7">
    <source>
        <dbReference type="SAM" id="Phobius"/>
    </source>
</evidence>
<dbReference type="Proteomes" id="UP000618051">
    <property type="component" value="Unassembled WGS sequence"/>
</dbReference>
<sequence length="262" mass="28238">MAGGSLSAPKTPILGIIGDRVVLPCQLGSAPVPGHFSIRWTFQGPSRRVLVSSYGGKGPREEPDERYRGRVEFFHEEFRAGNVSLLLRDVRSSDQGSYSCQLSCQGGSWEALLELEVAAMGEAPTIILQGLGKQGLALSCRSSGWFPRPELLLLDGNGEARPEPAATAATATPGGLFSAEASLRIRPGPGLEISCRALNPRLNGSRTARVRIHAAFFPSISLWLRIFLALLFLSLALSAAISCLLQTKIEFKKHFGKKTQIP</sequence>
<evidence type="ECO:0000256" key="3">
    <source>
        <dbReference type="ARBA" id="ARBA00023136"/>
    </source>
</evidence>
<comment type="subcellular location">
    <subcellularLocation>
        <location evidence="1">Membrane</location>
    </subcellularLocation>
</comment>
<dbReference type="InterPro" id="IPR053896">
    <property type="entry name" value="BTN3A2-like_Ig-C"/>
</dbReference>
<dbReference type="Pfam" id="PF22705">
    <property type="entry name" value="C2-set_3"/>
    <property type="match status" value="1"/>
</dbReference>
<evidence type="ECO:0000313" key="9">
    <source>
        <dbReference type="EMBL" id="KAG0113291.1"/>
    </source>
</evidence>
<dbReference type="AlphaFoldDB" id="A0A835NE32"/>
<dbReference type="GO" id="GO:0005102">
    <property type="term" value="F:signaling receptor binding"/>
    <property type="evidence" value="ECO:0007669"/>
    <property type="project" value="TreeGrafter"/>
</dbReference>
<dbReference type="GO" id="GO:0009897">
    <property type="term" value="C:external side of plasma membrane"/>
    <property type="evidence" value="ECO:0007669"/>
    <property type="project" value="TreeGrafter"/>
</dbReference>
<keyword evidence="11" id="KW-1185">Reference proteome</keyword>
<reference evidence="9" key="1">
    <citation type="submission" date="2020-10" db="EMBL/GenBank/DDBJ databases">
        <title>Feather gene expression reveals the developmental basis of iridescence in African starlings.</title>
        <authorList>
            <person name="Rubenstein D.R."/>
        </authorList>
    </citation>
    <scope>NUCLEOTIDE SEQUENCE</scope>
    <source>
        <strain evidence="9">SS15</strain>
        <tissue evidence="9">Liver</tissue>
    </source>
</reference>
<organism evidence="9">
    <name type="scientific">Lamprotornis superbus</name>
    <dbReference type="NCBI Taxonomy" id="245042"/>
    <lineage>
        <taxon>Eukaryota</taxon>
        <taxon>Metazoa</taxon>
        <taxon>Chordata</taxon>
        <taxon>Craniata</taxon>
        <taxon>Vertebrata</taxon>
        <taxon>Euteleostomi</taxon>
        <taxon>Archelosauria</taxon>
        <taxon>Archosauria</taxon>
        <taxon>Dinosauria</taxon>
        <taxon>Saurischia</taxon>
        <taxon>Theropoda</taxon>
        <taxon>Coelurosauria</taxon>
        <taxon>Aves</taxon>
        <taxon>Neognathae</taxon>
        <taxon>Neoaves</taxon>
        <taxon>Telluraves</taxon>
        <taxon>Australaves</taxon>
        <taxon>Passeriformes</taxon>
        <taxon>Sturnidae</taxon>
        <taxon>Lamprotornis</taxon>
    </lineage>
</organism>
<accession>A0A835NE32</accession>
<dbReference type="Gene3D" id="2.60.40.10">
    <property type="entry name" value="Immunoglobulins"/>
    <property type="match status" value="2"/>
</dbReference>
<evidence type="ECO:0000256" key="1">
    <source>
        <dbReference type="ARBA" id="ARBA00004370"/>
    </source>
</evidence>
<dbReference type="InterPro" id="IPR036179">
    <property type="entry name" value="Ig-like_dom_sf"/>
</dbReference>
<keyword evidence="6" id="KW-0393">Immunoglobulin domain</keyword>
<protein>
    <recommendedName>
        <fullName evidence="8">Ig-like domain-containing protein</fullName>
    </recommendedName>
</protein>
<keyword evidence="5" id="KW-0325">Glycoprotein</keyword>
<dbReference type="GO" id="GO:0050852">
    <property type="term" value="P:T cell receptor signaling pathway"/>
    <property type="evidence" value="ECO:0007669"/>
    <property type="project" value="TreeGrafter"/>
</dbReference>
<dbReference type="SMART" id="SM00406">
    <property type="entry name" value="IGv"/>
    <property type="match status" value="1"/>
</dbReference>
<dbReference type="Pfam" id="PF07686">
    <property type="entry name" value="V-set"/>
    <property type="match status" value="1"/>
</dbReference>
<reference evidence="10" key="3">
    <citation type="submission" date="2022-01" db="EMBL/GenBank/DDBJ databases">
        <authorList>
            <person name="Rubenstein D.R."/>
        </authorList>
    </citation>
    <scope>NUCLEOTIDE SEQUENCE</scope>
    <source>
        <strain evidence="10">SS15</strain>
        <tissue evidence="10">Liver</tissue>
    </source>
</reference>
<evidence type="ECO:0000256" key="5">
    <source>
        <dbReference type="ARBA" id="ARBA00023180"/>
    </source>
</evidence>
<reference evidence="10 11" key="2">
    <citation type="journal article" date="2021" name="J. Hered.">
        <title>Feather Gene Expression Elucidates the Developmental Basis of Plumage Iridescence in African Starlings.</title>
        <authorList>
            <person name="Rubenstein D.R."/>
            <person name="Corvelo A."/>
            <person name="MacManes M.D."/>
            <person name="Maia R."/>
            <person name="Narzisi G."/>
            <person name="Rousaki A."/>
            <person name="Vandenabeele P."/>
            <person name="Shawkey M.D."/>
            <person name="Solomon J."/>
        </authorList>
    </citation>
    <scope>NUCLEOTIDE SEQUENCE [LARGE SCALE GENOMIC DNA]</scope>
    <source>
        <strain evidence="10">SS15</strain>
    </source>
</reference>
<evidence type="ECO:0000313" key="10">
    <source>
        <dbReference type="EMBL" id="KAI1229613.1"/>
    </source>
</evidence>
<dbReference type="PANTHER" id="PTHR24100:SF130">
    <property type="entry name" value="BUTYROPHILIN-LIKE PROTEIN 9"/>
    <property type="match status" value="1"/>
</dbReference>
<dbReference type="InterPro" id="IPR007110">
    <property type="entry name" value="Ig-like_dom"/>
</dbReference>
<feature type="domain" description="Ig-like" evidence="8">
    <location>
        <begin position="18"/>
        <end position="118"/>
    </location>
</feature>
<name>A0A835NE32_9PASS</name>
<dbReference type="GO" id="GO:1903037">
    <property type="term" value="P:regulation of leukocyte cell-cell adhesion"/>
    <property type="evidence" value="ECO:0007669"/>
    <property type="project" value="UniProtKB-ARBA"/>
</dbReference>
<dbReference type="GO" id="GO:0050863">
    <property type="term" value="P:regulation of T cell activation"/>
    <property type="evidence" value="ECO:0007669"/>
    <property type="project" value="UniProtKB-ARBA"/>
</dbReference>
<proteinExistence type="predicted"/>